<evidence type="ECO:0000256" key="3">
    <source>
        <dbReference type="SAM" id="Phobius"/>
    </source>
</evidence>
<sequence length="767" mass="85342">MSLSIEDGYNHPRISYPAIVIDDIPPANVPIAEANDIDDIKGLLCCLTYLNMSVTNLELQPKNQKGDTTRNCPETIIDIPTTSSQNSARPAGVNNNAANQRPIQKTPCQIIGSFVYGIAIILLVIYGFWGIIDSTIYSQNQPDFKIESILLDTTNISTSQISTNWTIGISVRNTNKHTRMIYDGFEVNLLYEGIQNLCTAKVGNFNQGPKNTTIVVAQSGSCKKSLMADVDEIGTVIHSRDYPVDSIPDPIAHDLRGIAHFDMRLQVRYRYLNMSVTNLELQPKNQKGDTTRNCPETIIDIPTTSSQNSARPAGVNNNAANQRPIQKTPCQIIGSFVYGIAIILLVIYGFWGIIDSTIYSQNQPDFKIESILLDTTNISTSQISTNWTIGISVRNTNKHTRMIYDGFEVNLLYEGIQNLCTAKVGNFNQGPKNTTIVVAQSGSCKKSLMADVDEIGTVIHSRDYPVDSIPDPIAHDLRGIAHFDMRLQVRYRYLNMSVTNLELQPKNQKGDTTRNCPETIIDIPTTSSQNSARPAGVNNNAANQRPIQKTPCQIIGSFVYGIAIILLVIYGFWGIIDSTIYSQNQPDFKIESILLDTTNISTSQISTNWTIGISVRNTNKHTRMIYDGFEVNLLYEGIQNLCTAKVGNFNQGPKNTTIVVAQSGSCKKSLMADVDEIGTVIHSRDYPVDSIPDPIAHDLRGIAHFDMRLQVRYRYVDPIYPGKNWVHSKVLCEDVKIISPTKRTQHLQAISSKNCRVKTPRFWVRVG</sequence>
<feature type="transmembrane region" description="Helical" evidence="3">
    <location>
        <begin position="554"/>
        <end position="576"/>
    </location>
</feature>
<dbReference type="Proteomes" id="UP001630127">
    <property type="component" value="Unassembled WGS sequence"/>
</dbReference>
<proteinExistence type="predicted"/>
<evidence type="ECO:0000313" key="4">
    <source>
        <dbReference type="EMBL" id="KAL3507702.1"/>
    </source>
</evidence>
<keyword evidence="2 3" id="KW-0472">Membrane</keyword>
<comment type="caution">
    <text evidence="4">The sequence shown here is derived from an EMBL/GenBank/DDBJ whole genome shotgun (WGS) entry which is preliminary data.</text>
</comment>
<dbReference type="AlphaFoldDB" id="A0ABD2YJY3"/>
<keyword evidence="3" id="KW-0812">Transmembrane</keyword>
<feature type="transmembrane region" description="Helical" evidence="3">
    <location>
        <begin position="332"/>
        <end position="354"/>
    </location>
</feature>
<feature type="transmembrane region" description="Helical" evidence="3">
    <location>
        <begin position="110"/>
        <end position="132"/>
    </location>
</feature>
<keyword evidence="3" id="KW-1133">Transmembrane helix</keyword>
<dbReference type="InterPro" id="IPR044839">
    <property type="entry name" value="NDR1-like"/>
</dbReference>
<organism evidence="4 5">
    <name type="scientific">Cinchona calisaya</name>
    <dbReference type="NCBI Taxonomy" id="153742"/>
    <lineage>
        <taxon>Eukaryota</taxon>
        <taxon>Viridiplantae</taxon>
        <taxon>Streptophyta</taxon>
        <taxon>Embryophyta</taxon>
        <taxon>Tracheophyta</taxon>
        <taxon>Spermatophyta</taxon>
        <taxon>Magnoliopsida</taxon>
        <taxon>eudicotyledons</taxon>
        <taxon>Gunneridae</taxon>
        <taxon>Pentapetalae</taxon>
        <taxon>asterids</taxon>
        <taxon>lamiids</taxon>
        <taxon>Gentianales</taxon>
        <taxon>Rubiaceae</taxon>
        <taxon>Cinchonoideae</taxon>
        <taxon>Cinchoneae</taxon>
        <taxon>Cinchona</taxon>
    </lineage>
</organism>
<name>A0ABD2YJY3_9GENT</name>
<reference evidence="4 5" key="1">
    <citation type="submission" date="2024-11" db="EMBL/GenBank/DDBJ databases">
        <title>A near-complete genome assembly of Cinchona calisaya.</title>
        <authorList>
            <person name="Lian D.C."/>
            <person name="Zhao X.W."/>
            <person name="Wei L."/>
        </authorList>
    </citation>
    <scope>NUCLEOTIDE SEQUENCE [LARGE SCALE GENOMIC DNA]</scope>
    <source>
        <tissue evidence="4">Nenye</tissue>
    </source>
</reference>
<protein>
    <recommendedName>
        <fullName evidence="6">Late embryogenesis abundant protein LEA-2 subgroup domain-containing protein</fullName>
    </recommendedName>
</protein>
<dbReference type="GO" id="GO:0016020">
    <property type="term" value="C:membrane"/>
    <property type="evidence" value="ECO:0007669"/>
    <property type="project" value="UniProtKB-SubCell"/>
</dbReference>
<dbReference type="EMBL" id="JBJUIK010000013">
    <property type="protein sequence ID" value="KAL3507702.1"/>
    <property type="molecule type" value="Genomic_DNA"/>
</dbReference>
<keyword evidence="5" id="KW-1185">Reference proteome</keyword>
<dbReference type="PANTHER" id="PTHR31234:SF2">
    <property type="entry name" value="OS05G0199100 PROTEIN"/>
    <property type="match status" value="1"/>
</dbReference>
<evidence type="ECO:0000313" key="5">
    <source>
        <dbReference type="Proteomes" id="UP001630127"/>
    </source>
</evidence>
<evidence type="ECO:0008006" key="6">
    <source>
        <dbReference type="Google" id="ProtNLM"/>
    </source>
</evidence>
<accession>A0ABD2YJY3</accession>
<evidence type="ECO:0000256" key="2">
    <source>
        <dbReference type="ARBA" id="ARBA00023136"/>
    </source>
</evidence>
<gene>
    <name evidence="4" type="ORF">ACH5RR_033084</name>
</gene>
<evidence type="ECO:0000256" key="1">
    <source>
        <dbReference type="ARBA" id="ARBA00004370"/>
    </source>
</evidence>
<dbReference type="PANTHER" id="PTHR31234">
    <property type="entry name" value="LATE EMBRYOGENESIS ABUNDANT (LEA) HYDROXYPROLINE-RICH GLYCOPROTEIN FAMILY"/>
    <property type="match status" value="1"/>
</dbReference>
<comment type="subcellular location">
    <subcellularLocation>
        <location evidence="1">Membrane</location>
    </subcellularLocation>
</comment>